<accession>A0A9N8D8F1</accession>
<gene>
    <name evidence="2" type="ORF">SEMRO_15_G010840.1</name>
</gene>
<evidence type="ECO:0000313" key="2">
    <source>
        <dbReference type="EMBL" id="CAB9497130.1"/>
    </source>
</evidence>
<organism evidence="2 3">
    <name type="scientific">Seminavis robusta</name>
    <dbReference type="NCBI Taxonomy" id="568900"/>
    <lineage>
        <taxon>Eukaryota</taxon>
        <taxon>Sar</taxon>
        <taxon>Stramenopiles</taxon>
        <taxon>Ochrophyta</taxon>
        <taxon>Bacillariophyta</taxon>
        <taxon>Bacillariophyceae</taxon>
        <taxon>Bacillariophycidae</taxon>
        <taxon>Naviculales</taxon>
        <taxon>Naviculaceae</taxon>
        <taxon>Seminavis</taxon>
    </lineage>
</organism>
<reference evidence="2" key="1">
    <citation type="submission" date="2020-06" db="EMBL/GenBank/DDBJ databases">
        <authorList>
            <consortium name="Plant Systems Biology data submission"/>
        </authorList>
    </citation>
    <scope>NUCLEOTIDE SEQUENCE</scope>
    <source>
        <strain evidence="2">D6</strain>
    </source>
</reference>
<sequence>MFVCLQGNFFIPNDRPINLYNMQASMIPAANGQLRFITDEGGHTLNVIFSGGTSAFSMTYQNRSAEAPVAAVAHAAPAAAPAVASVARPPARDQNGGRRRERRAREEEETETNHRPPPRRHQRRRVQRPESSDSSEAEEIAHFSQLTGRRRP</sequence>
<dbReference type="AlphaFoldDB" id="A0A9N8D8F1"/>
<feature type="compositionally biased region" description="Low complexity" evidence="1">
    <location>
        <begin position="75"/>
        <end position="89"/>
    </location>
</feature>
<protein>
    <submittedName>
        <fullName evidence="2">Uncharacterized protein</fullName>
    </submittedName>
</protein>
<keyword evidence="3" id="KW-1185">Reference proteome</keyword>
<feature type="compositionally biased region" description="Basic and acidic residues" evidence="1">
    <location>
        <begin position="95"/>
        <end position="114"/>
    </location>
</feature>
<comment type="caution">
    <text evidence="2">The sequence shown here is derived from an EMBL/GenBank/DDBJ whole genome shotgun (WGS) entry which is preliminary data.</text>
</comment>
<evidence type="ECO:0000313" key="3">
    <source>
        <dbReference type="Proteomes" id="UP001153069"/>
    </source>
</evidence>
<dbReference type="EMBL" id="CAICTM010000015">
    <property type="protein sequence ID" value="CAB9497130.1"/>
    <property type="molecule type" value="Genomic_DNA"/>
</dbReference>
<feature type="region of interest" description="Disordered" evidence="1">
    <location>
        <begin position="75"/>
        <end position="152"/>
    </location>
</feature>
<proteinExistence type="predicted"/>
<feature type="compositionally biased region" description="Basic residues" evidence="1">
    <location>
        <begin position="116"/>
        <end position="126"/>
    </location>
</feature>
<name>A0A9N8D8F1_9STRA</name>
<dbReference type="Proteomes" id="UP001153069">
    <property type="component" value="Unassembled WGS sequence"/>
</dbReference>
<evidence type="ECO:0000256" key="1">
    <source>
        <dbReference type="SAM" id="MobiDB-lite"/>
    </source>
</evidence>